<dbReference type="EMBL" id="CP041666">
    <property type="protein sequence ID" value="QDP40136.1"/>
    <property type="molecule type" value="Genomic_DNA"/>
</dbReference>
<dbReference type="NCBIfam" id="TIGR01378">
    <property type="entry name" value="thi_PPkinase"/>
    <property type="match status" value="1"/>
</dbReference>
<dbReference type="Proteomes" id="UP000315215">
    <property type="component" value="Chromosome"/>
</dbReference>
<keyword evidence="3 7" id="KW-0418">Kinase</keyword>
<dbReference type="InterPro" id="IPR036759">
    <property type="entry name" value="TPK_catalytic_sf"/>
</dbReference>
<dbReference type="OrthoDB" id="9804377at2"/>
<feature type="domain" description="Thiamin pyrophosphokinase thiamin-binding" evidence="6">
    <location>
        <begin position="143"/>
        <end position="209"/>
    </location>
</feature>
<evidence type="ECO:0000256" key="3">
    <source>
        <dbReference type="ARBA" id="ARBA00022777"/>
    </source>
</evidence>
<dbReference type="InterPro" id="IPR036371">
    <property type="entry name" value="TPK_B1-bd_sf"/>
</dbReference>
<dbReference type="InterPro" id="IPR006282">
    <property type="entry name" value="Thi_PPkinase"/>
</dbReference>
<dbReference type="SMART" id="SM00983">
    <property type="entry name" value="TPK_B1_binding"/>
    <property type="match status" value="1"/>
</dbReference>
<gene>
    <name evidence="7" type="ORF">FN924_08115</name>
</gene>
<dbReference type="PANTHER" id="PTHR41299:SF1">
    <property type="entry name" value="THIAMINE PYROPHOSPHOKINASE"/>
    <property type="match status" value="1"/>
</dbReference>
<dbReference type="Pfam" id="PF04265">
    <property type="entry name" value="TPK_B1_binding"/>
    <property type="match status" value="1"/>
</dbReference>
<proteinExistence type="predicted"/>
<dbReference type="CDD" id="cd07995">
    <property type="entry name" value="TPK"/>
    <property type="match status" value="1"/>
</dbReference>
<dbReference type="InterPro" id="IPR053149">
    <property type="entry name" value="TPK"/>
</dbReference>
<dbReference type="GO" id="GO:0006772">
    <property type="term" value="P:thiamine metabolic process"/>
    <property type="evidence" value="ECO:0007669"/>
    <property type="project" value="UniProtKB-UniRule"/>
</dbReference>
<dbReference type="Gene3D" id="3.40.50.10240">
    <property type="entry name" value="Thiamin pyrophosphokinase, catalytic domain"/>
    <property type="match status" value="1"/>
</dbReference>
<evidence type="ECO:0000256" key="2">
    <source>
        <dbReference type="ARBA" id="ARBA00022741"/>
    </source>
</evidence>
<accession>A0A516KFL6</accession>
<dbReference type="Pfam" id="PF04263">
    <property type="entry name" value="TPK_catalytic"/>
    <property type="match status" value="1"/>
</dbReference>
<organism evidence="7 8">
    <name type="scientific">Radiobacillus deserti</name>
    <dbReference type="NCBI Taxonomy" id="2594883"/>
    <lineage>
        <taxon>Bacteria</taxon>
        <taxon>Bacillati</taxon>
        <taxon>Bacillota</taxon>
        <taxon>Bacilli</taxon>
        <taxon>Bacillales</taxon>
        <taxon>Bacillaceae</taxon>
        <taxon>Radiobacillus</taxon>
    </lineage>
</organism>
<evidence type="ECO:0000256" key="4">
    <source>
        <dbReference type="ARBA" id="ARBA00022840"/>
    </source>
</evidence>
<dbReference type="GO" id="GO:0030975">
    <property type="term" value="F:thiamine binding"/>
    <property type="evidence" value="ECO:0007669"/>
    <property type="project" value="InterPro"/>
</dbReference>
<evidence type="ECO:0000256" key="5">
    <source>
        <dbReference type="NCBIfam" id="TIGR01378"/>
    </source>
</evidence>
<dbReference type="PANTHER" id="PTHR41299">
    <property type="entry name" value="THIAMINE PYROPHOSPHOKINASE"/>
    <property type="match status" value="1"/>
</dbReference>
<dbReference type="InterPro" id="IPR007371">
    <property type="entry name" value="TPK_catalytic"/>
</dbReference>
<dbReference type="GO" id="GO:0016301">
    <property type="term" value="F:kinase activity"/>
    <property type="evidence" value="ECO:0007669"/>
    <property type="project" value="UniProtKB-KW"/>
</dbReference>
<dbReference type="SUPFAM" id="SSF63862">
    <property type="entry name" value="Thiamin pyrophosphokinase, substrate-binding domain"/>
    <property type="match status" value="1"/>
</dbReference>
<dbReference type="AlphaFoldDB" id="A0A516KFL6"/>
<sequence length="217" mass="24184">MEPVIGIVAGGPRSHLPSLKQYDSTVTIWIGVDRGALYLLEEGIHPQIAIGDFDSVSDEERNRIMSHVSDYLAYPIEKDETDLELAVEKAVSLQPGAILFFGVTGGRLDHSLANVQLLMTLWKRNIFSKMIDIGNILEIQGPGTHVIMKDEHHPNISFIPFTEQVVGITLEGFYYKLTNRTITWGSTLCISNKLISEKGTFSFKEGILIVIKSRDVL</sequence>
<evidence type="ECO:0000313" key="7">
    <source>
        <dbReference type="EMBL" id="QDP40136.1"/>
    </source>
</evidence>
<name>A0A516KFL6_9BACI</name>
<evidence type="ECO:0000313" key="8">
    <source>
        <dbReference type="Proteomes" id="UP000315215"/>
    </source>
</evidence>
<keyword evidence="2" id="KW-0547">Nucleotide-binding</keyword>
<dbReference type="GO" id="GO:0005524">
    <property type="term" value="F:ATP binding"/>
    <property type="evidence" value="ECO:0007669"/>
    <property type="project" value="UniProtKB-KW"/>
</dbReference>
<dbReference type="GO" id="GO:0004788">
    <property type="term" value="F:thiamine diphosphokinase activity"/>
    <property type="evidence" value="ECO:0007669"/>
    <property type="project" value="UniProtKB-UniRule"/>
</dbReference>
<keyword evidence="4" id="KW-0067">ATP-binding</keyword>
<keyword evidence="1 7" id="KW-0808">Transferase</keyword>
<dbReference type="InterPro" id="IPR007373">
    <property type="entry name" value="Thiamin_PyroPKinase_B1-bd"/>
</dbReference>
<dbReference type="EC" id="2.7.6.2" evidence="5"/>
<dbReference type="SUPFAM" id="SSF63999">
    <property type="entry name" value="Thiamin pyrophosphokinase, catalytic domain"/>
    <property type="match status" value="1"/>
</dbReference>
<keyword evidence="8" id="KW-1185">Reference proteome</keyword>
<dbReference type="GO" id="GO:0009229">
    <property type="term" value="P:thiamine diphosphate biosynthetic process"/>
    <property type="evidence" value="ECO:0007669"/>
    <property type="project" value="InterPro"/>
</dbReference>
<dbReference type="KEGG" id="aqt:FN924_08115"/>
<reference evidence="7 8" key="1">
    <citation type="submission" date="2019-07" db="EMBL/GenBank/DDBJ databases">
        <authorList>
            <person name="Li J."/>
        </authorList>
    </citation>
    <scope>NUCLEOTIDE SEQUENCE [LARGE SCALE GENOMIC DNA]</scope>
    <source>
        <strain evidence="7 8">TKL69</strain>
    </source>
</reference>
<evidence type="ECO:0000256" key="1">
    <source>
        <dbReference type="ARBA" id="ARBA00022679"/>
    </source>
</evidence>
<evidence type="ECO:0000259" key="6">
    <source>
        <dbReference type="SMART" id="SM00983"/>
    </source>
</evidence>
<dbReference type="RefSeq" id="WP_143893417.1">
    <property type="nucleotide sequence ID" value="NZ_CP041666.1"/>
</dbReference>
<protein>
    <recommendedName>
        <fullName evidence="5">Thiamine diphosphokinase</fullName>
        <ecNumber evidence="5">2.7.6.2</ecNumber>
    </recommendedName>
</protein>